<dbReference type="EMBL" id="FPBF01000006">
    <property type="protein sequence ID" value="SFU10323.1"/>
    <property type="molecule type" value="Genomic_DNA"/>
</dbReference>
<dbReference type="Proteomes" id="UP000199673">
    <property type="component" value="Unassembled WGS sequence"/>
</dbReference>
<evidence type="ECO:0000313" key="2">
    <source>
        <dbReference type="Proteomes" id="UP000199673"/>
    </source>
</evidence>
<sequence>MSIIYTRLGEVALRHDFYKDGIAKGIQLRPTADTLNLLRNGRILFKTTPGGGVLLYRTEEDESTPISPLNIPLSLFFYLDSENPGSFFQITDLDEGSIVFGAGKTPYFFNTPAQASSDESAPEVLSYRLLDGSRPKIFSLDLQLNPTPASVRIKIRNANNEFISPGKSQTGEWLPDLTEVFPDSQGNFRFIFDLHGRKEGIYTFTLRDEGDTTDLWTKNYFLSDNFSGKSIGLMELRYVAAPVHLYGPKEYYSLEFTSKESLWTYFVVNGNQKIDLVTNNLSIEDDGNEGTVPYGTYNFSQIGASPNADIKLNGKETVVFRSESKIPYFELPKLNLKLVKSPGNQVLIPSLPNPSRSAPTKDFGGETNTEIYVFI</sequence>
<keyword evidence="2" id="KW-1185">Reference proteome</keyword>
<dbReference type="OrthoDB" id="1494671at2"/>
<dbReference type="AlphaFoldDB" id="A0A1I7DF20"/>
<name>A0A1I7DF20_9BACT</name>
<proteinExistence type="predicted"/>
<accession>A0A1I7DF20</accession>
<reference evidence="2" key="1">
    <citation type="submission" date="2016-10" db="EMBL/GenBank/DDBJ databases">
        <authorList>
            <person name="Varghese N."/>
            <person name="Submissions S."/>
        </authorList>
    </citation>
    <scope>NUCLEOTIDE SEQUENCE [LARGE SCALE GENOMIC DNA]</scope>
    <source>
        <strain evidence="2">DSM 23445</strain>
    </source>
</reference>
<evidence type="ECO:0000313" key="1">
    <source>
        <dbReference type="EMBL" id="SFU10323.1"/>
    </source>
</evidence>
<dbReference type="RefSeq" id="WP_091696643.1">
    <property type="nucleotide sequence ID" value="NZ_FPBF01000006.1"/>
</dbReference>
<organism evidence="1 2">
    <name type="scientific">Algoriphagus locisalis</name>
    <dbReference type="NCBI Taxonomy" id="305507"/>
    <lineage>
        <taxon>Bacteria</taxon>
        <taxon>Pseudomonadati</taxon>
        <taxon>Bacteroidota</taxon>
        <taxon>Cytophagia</taxon>
        <taxon>Cytophagales</taxon>
        <taxon>Cyclobacteriaceae</taxon>
        <taxon>Algoriphagus</taxon>
    </lineage>
</organism>
<gene>
    <name evidence="1" type="ORF">SAMN04489724_3991</name>
</gene>
<dbReference type="STRING" id="305507.SAMN04489724_3991"/>
<protein>
    <submittedName>
        <fullName evidence="1">Uncharacterized protein</fullName>
    </submittedName>
</protein>